<dbReference type="EMBL" id="AP019514">
    <property type="protein sequence ID" value="BBI61405.1"/>
    <property type="molecule type" value="Genomic_DNA"/>
</dbReference>
<evidence type="ECO:0000313" key="3">
    <source>
        <dbReference type="Proteomes" id="UP000320231"/>
    </source>
</evidence>
<evidence type="ECO:0000313" key="2">
    <source>
        <dbReference type="EMBL" id="BBI61405.1"/>
    </source>
</evidence>
<sequence length="72" mass="7915">MGHSLGLRLVAEGVENRASAELLSKLGCDFLQGYWIAKPMPADELPGWLDNFTPLLLPHPTSSLLETAQRKL</sequence>
<dbReference type="InterPro" id="IPR001633">
    <property type="entry name" value="EAL_dom"/>
</dbReference>
<name>A0A455U609_9GAMM</name>
<dbReference type="PANTHER" id="PTHR33121">
    <property type="entry name" value="CYCLIC DI-GMP PHOSPHODIESTERASE PDEF"/>
    <property type="match status" value="1"/>
</dbReference>
<feature type="domain" description="EAL" evidence="1">
    <location>
        <begin position="1"/>
        <end position="53"/>
    </location>
</feature>
<dbReference type="Gene3D" id="3.20.20.450">
    <property type="entry name" value="EAL domain"/>
    <property type="match status" value="1"/>
</dbReference>
<dbReference type="GO" id="GO:0071111">
    <property type="term" value="F:cyclic-guanylate-specific phosphodiesterase activity"/>
    <property type="evidence" value="ECO:0007669"/>
    <property type="project" value="InterPro"/>
</dbReference>
<organism evidence="2 3">
    <name type="scientific">Vreelandella sulfidaeris</name>
    <dbReference type="NCBI Taxonomy" id="115553"/>
    <lineage>
        <taxon>Bacteria</taxon>
        <taxon>Pseudomonadati</taxon>
        <taxon>Pseudomonadota</taxon>
        <taxon>Gammaproteobacteria</taxon>
        <taxon>Oceanospirillales</taxon>
        <taxon>Halomonadaceae</taxon>
        <taxon>Vreelandella</taxon>
    </lineage>
</organism>
<protein>
    <recommendedName>
        <fullName evidence="1">EAL domain-containing protein</fullName>
    </recommendedName>
</protein>
<reference evidence="2 3" key="1">
    <citation type="journal article" date="2019" name="Microbiol. Resour. Announc.">
        <title>Complete Genome Sequence of Halomonas sulfidaeris Strain Esulfide1 Isolated from a Metal Sulfide Rock at a Depth of 2,200 Meters, Obtained Using Nanopore Sequencing.</title>
        <authorList>
            <person name="Saito M."/>
            <person name="Nishigata A."/>
            <person name="Galipon J."/>
            <person name="Arakawa K."/>
        </authorList>
    </citation>
    <scope>NUCLEOTIDE SEQUENCE [LARGE SCALE GENOMIC DNA]</scope>
    <source>
        <strain evidence="2 3">ATCC BAA-803</strain>
    </source>
</reference>
<dbReference type="InterPro" id="IPR035919">
    <property type="entry name" value="EAL_sf"/>
</dbReference>
<dbReference type="KEGG" id="hsr:HSBAA_27110"/>
<dbReference type="Proteomes" id="UP000320231">
    <property type="component" value="Chromosome"/>
</dbReference>
<dbReference type="AlphaFoldDB" id="A0A455U609"/>
<dbReference type="SUPFAM" id="SSF141868">
    <property type="entry name" value="EAL domain-like"/>
    <property type="match status" value="1"/>
</dbReference>
<dbReference type="Pfam" id="PF00563">
    <property type="entry name" value="EAL"/>
    <property type="match status" value="1"/>
</dbReference>
<dbReference type="PROSITE" id="PS50883">
    <property type="entry name" value="EAL"/>
    <property type="match status" value="1"/>
</dbReference>
<dbReference type="PANTHER" id="PTHR33121:SF71">
    <property type="entry name" value="OXYGEN SENSOR PROTEIN DOSP"/>
    <property type="match status" value="1"/>
</dbReference>
<gene>
    <name evidence="2" type="ORF">HSBAA_27110</name>
</gene>
<evidence type="ECO:0000259" key="1">
    <source>
        <dbReference type="PROSITE" id="PS50883"/>
    </source>
</evidence>
<dbReference type="InterPro" id="IPR050706">
    <property type="entry name" value="Cyclic-di-GMP_PDE-like"/>
</dbReference>
<proteinExistence type="predicted"/>
<accession>A0A455U609</accession>